<dbReference type="Gene3D" id="1.10.10.10">
    <property type="entry name" value="Winged helix-like DNA-binding domain superfamily/Winged helix DNA-binding domain"/>
    <property type="match status" value="1"/>
</dbReference>
<dbReference type="PROSITE" id="PS51197">
    <property type="entry name" value="HTH_RRF2_2"/>
    <property type="match status" value="1"/>
</dbReference>
<dbReference type="PANTHER" id="PTHR33221:SF15">
    <property type="entry name" value="HTH-TYPE TRANSCRIPTIONAL REGULATOR YWGB-RELATED"/>
    <property type="match status" value="1"/>
</dbReference>
<sequence length="143" mass="15427">MQLTSGADYGLRGLLYLAGQPLGRLVVAAEIAEAEEMPEYFFSKIFQHLAKAGIVNSVRGSSGGFSLARPSNEITVLEAIEAIEGPINMGKCVIAPESCKKSDTCPFHKFLKEGKDSLSSVLGKYTLADALRYSQSLEHRTDA</sequence>
<dbReference type="NCBIfam" id="TIGR00738">
    <property type="entry name" value="rrf2_super"/>
    <property type="match status" value="1"/>
</dbReference>
<accession>A0A3A4P4S9</accession>
<evidence type="ECO:0000313" key="1">
    <source>
        <dbReference type="EMBL" id="RJP26162.1"/>
    </source>
</evidence>
<reference evidence="1 2" key="1">
    <citation type="journal article" date="2017" name="ISME J.">
        <title>Energy and carbon metabolisms in a deep terrestrial subsurface fluid microbial community.</title>
        <authorList>
            <person name="Momper L."/>
            <person name="Jungbluth S.P."/>
            <person name="Lee M.D."/>
            <person name="Amend J.P."/>
        </authorList>
    </citation>
    <scope>NUCLEOTIDE SEQUENCE [LARGE SCALE GENOMIC DNA]</scope>
    <source>
        <strain evidence="1">SURF_5</strain>
    </source>
</reference>
<evidence type="ECO:0000313" key="2">
    <source>
        <dbReference type="Proteomes" id="UP000265882"/>
    </source>
</evidence>
<dbReference type="EMBL" id="QZKU01000012">
    <property type="protein sequence ID" value="RJP26162.1"/>
    <property type="molecule type" value="Genomic_DNA"/>
</dbReference>
<dbReference type="InterPro" id="IPR036388">
    <property type="entry name" value="WH-like_DNA-bd_sf"/>
</dbReference>
<dbReference type="GO" id="GO:0003700">
    <property type="term" value="F:DNA-binding transcription factor activity"/>
    <property type="evidence" value="ECO:0007669"/>
    <property type="project" value="TreeGrafter"/>
</dbReference>
<comment type="caution">
    <text evidence="1">The sequence shown here is derived from an EMBL/GenBank/DDBJ whole genome shotgun (WGS) entry which is preliminary data.</text>
</comment>
<dbReference type="InterPro" id="IPR036390">
    <property type="entry name" value="WH_DNA-bd_sf"/>
</dbReference>
<name>A0A3A4P4S9_ABYX5</name>
<dbReference type="AlphaFoldDB" id="A0A3A4P4S9"/>
<dbReference type="PANTHER" id="PTHR33221">
    <property type="entry name" value="WINGED HELIX-TURN-HELIX TRANSCRIPTIONAL REGULATOR, RRF2 FAMILY"/>
    <property type="match status" value="1"/>
</dbReference>
<gene>
    <name evidence="1" type="ORF">C4520_00970</name>
</gene>
<dbReference type="PROSITE" id="PS01332">
    <property type="entry name" value="HTH_RRF2_1"/>
    <property type="match status" value="1"/>
</dbReference>
<dbReference type="SUPFAM" id="SSF46785">
    <property type="entry name" value="Winged helix' DNA-binding domain"/>
    <property type="match status" value="1"/>
</dbReference>
<dbReference type="GO" id="GO:0005829">
    <property type="term" value="C:cytosol"/>
    <property type="evidence" value="ECO:0007669"/>
    <property type="project" value="TreeGrafter"/>
</dbReference>
<dbReference type="Proteomes" id="UP000265882">
    <property type="component" value="Unassembled WGS sequence"/>
</dbReference>
<dbReference type="InterPro" id="IPR000944">
    <property type="entry name" value="Tscrpt_reg_Rrf2"/>
</dbReference>
<protein>
    <submittedName>
        <fullName evidence="1">Rrf2 family transcriptional regulator</fullName>
    </submittedName>
</protein>
<organism evidence="1 2">
    <name type="scientific">Abyssobacteria bacterium (strain SURF_5)</name>
    <dbReference type="NCBI Taxonomy" id="2093360"/>
    <lineage>
        <taxon>Bacteria</taxon>
        <taxon>Pseudomonadati</taxon>
        <taxon>Candidatus Hydrogenedentota</taxon>
        <taxon>Candidatus Abyssobacteria</taxon>
    </lineage>
</organism>
<dbReference type="InterPro" id="IPR030489">
    <property type="entry name" value="TR_Rrf2-type_CS"/>
</dbReference>
<proteinExistence type="predicted"/>
<dbReference type="Pfam" id="PF02082">
    <property type="entry name" value="Rrf2"/>
    <property type="match status" value="1"/>
</dbReference>